<name>A0A0A9CVM3_ARUDO</name>
<reference evidence="1" key="1">
    <citation type="submission" date="2014-09" db="EMBL/GenBank/DDBJ databases">
        <authorList>
            <person name="Magalhaes I.L.F."/>
            <person name="Oliveira U."/>
            <person name="Santos F.R."/>
            <person name="Vidigal T.H.D.A."/>
            <person name="Brescovit A.D."/>
            <person name="Santos A.J."/>
        </authorList>
    </citation>
    <scope>NUCLEOTIDE SEQUENCE</scope>
    <source>
        <tissue evidence="1">Shoot tissue taken approximately 20 cm above the soil surface</tissue>
    </source>
</reference>
<dbReference type="EMBL" id="GBRH01222358">
    <property type="protein sequence ID" value="JAD75537.1"/>
    <property type="molecule type" value="Transcribed_RNA"/>
</dbReference>
<accession>A0A0A9CVM3</accession>
<reference evidence="1" key="2">
    <citation type="journal article" date="2015" name="Data Brief">
        <title>Shoot transcriptome of the giant reed, Arundo donax.</title>
        <authorList>
            <person name="Barrero R.A."/>
            <person name="Guerrero F.D."/>
            <person name="Moolhuijzen P."/>
            <person name="Goolsby J.A."/>
            <person name="Tidwell J."/>
            <person name="Bellgard S.E."/>
            <person name="Bellgard M.I."/>
        </authorList>
    </citation>
    <scope>NUCLEOTIDE SEQUENCE</scope>
    <source>
        <tissue evidence="1">Shoot tissue taken approximately 20 cm above the soil surface</tissue>
    </source>
</reference>
<sequence>MTLAPPPATIVQMRPFGFKTVNFREALVFSSSSWIKLSVGLSTLPNGRENSMFPHFLKFLKAAVSSNSPLMSRGYGSPFTKVNGFISRNEKSKSWKTANTPLMKSPIFPRASNGRVAIKGAHASGVIGFSVGRKIVLTLSQFSSISIPPHSEKQMVLPNLSDTIER</sequence>
<organism evidence="1">
    <name type="scientific">Arundo donax</name>
    <name type="common">Giant reed</name>
    <name type="synonym">Donax arundinaceus</name>
    <dbReference type="NCBI Taxonomy" id="35708"/>
    <lineage>
        <taxon>Eukaryota</taxon>
        <taxon>Viridiplantae</taxon>
        <taxon>Streptophyta</taxon>
        <taxon>Embryophyta</taxon>
        <taxon>Tracheophyta</taxon>
        <taxon>Spermatophyta</taxon>
        <taxon>Magnoliopsida</taxon>
        <taxon>Liliopsida</taxon>
        <taxon>Poales</taxon>
        <taxon>Poaceae</taxon>
        <taxon>PACMAD clade</taxon>
        <taxon>Arundinoideae</taxon>
        <taxon>Arundineae</taxon>
        <taxon>Arundo</taxon>
    </lineage>
</organism>
<evidence type="ECO:0000313" key="1">
    <source>
        <dbReference type="EMBL" id="JAD75537.1"/>
    </source>
</evidence>
<proteinExistence type="predicted"/>
<protein>
    <submittedName>
        <fullName evidence="1">Uncharacterized protein</fullName>
    </submittedName>
</protein>
<dbReference type="AlphaFoldDB" id="A0A0A9CVM3"/>